<keyword evidence="2" id="KW-1185">Reference proteome</keyword>
<dbReference type="EMBL" id="JALJOU010000056">
    <property type="protein sequence ID" value="KAK9827636.1"/>
    <property type="molecule type" value="Genomic_DNA"/>
</dbReference>
<comment type="caution">
    <text evidence="1">The sequence shown here is derived from an EMBL/GenBank/DDBJ whole genome shotgun (WGS) entry which is preliminary data.</text>
</comment>
<dbReference type="Proteomes" id="UP001445335">
    <property type="component" value="Unassembled WGS sequence"/>
</dbReference>
<accession>A0AAW1R1V3</accession>
<evidence type="ECO:0000313" key="2">
    <source>
        <dbReference type="Proteomes" id="UP001445335"/>
    </source>
</evidence>
<dbReference type="AlphaFoldDB" id="A0AAW1R1V3"/>
<proteinExistence type="predicted"/>
<evidence type="ECO:0000313" key="1">
    <source>
        <dbReference type="EMBL" id="KAK9827636.1"/>
    </source>
</evidence>
<name>A0AAW1R1V3_9CHLO</name>
<gene>
    <name evidence="1" type="ORF">WJX81_001746</name>
</gene>
<reference evidence="1 2" key="1">
    <citation type="journal article" date="2024" name="Nat. Commun.">
        <title>Phylogenomics reveals the evolutionary origins of lichenization in chlorophyte algae.</title>
        <authorList>
            <person name="Puginier C."/>
            <person name="Libourel C."/>
            <person name="Otte J."/>
            <person name="Skaloud P."/>
            <person name="Haon M."/>
            <person name="Grisel S."/>
            <person name="Petersen M."/>
            <person name="Berrin J.G."/>
            <person name="Delaux P.M."/>
            <person name="Dal Grande F."/>
            <person name="Keller J."/>
        </authorList>
    </citation>
    <scope>NUCLEOTIDE SEQUENCE [LARGE SCALE GENOMIC DNA]</scope>
    <source>
        <strain evidence="1 2">SAG 245.80</strain>
    </source>
</reference>
<sequence>MEGGVHRTSSDGAGASAAAAAAPAAPADLLAVPEPDFLAAVRELMRPLHAPSSSSPHRTCPASGLVSLEARWAAAARGDELGGRGGAPALLATTKGAKAARALLGPFSAARCSWPDARGAQRLPGASAAVPARRAAPAYDPVEPLEPLQASAQTGGAAAVAGDGLSLCG</sequence>
<protein>
    <submittedName>
        <fullName evidence="1">Uncharacterized protein</fullName>
    </submittedName>
</protein>
<organism evidence="1 2">
    <name type="scientific">Elliptochloris bilobata</name>
    <dbReference type="NCBI Taxonomy" id="381761"/>
    <lineage>
        <taxon>Eukaryota</taxon>
        <taxon>Viridiplantae</taxon>
        <taxon>Chlorophyta</taxon>
        <taxon>core chlorophytes</taxon>
        <taxon>Trebouxiophyceae</taxon>
        <taxon>Trebouxiophyceae incertae sedis</taxon>
        <taxon>Elliptochloris clade</taxon>
        <taxon>Elliptochloris</taxon>
    </lineage>
</organism>